<evidence type="ECO:0000313" key="8">
    <source>
        <dbReference type="EMBL" id="KAF7818772.1"/>
    </source>
</evidence>
<dbReference type="OrthoDB" id="2193432at2759"/>
<evidence type="ECO:0000259" key="7">
    <source>
        <dbReference type="Pfam" id="PF03847"/>
    </source>
</evidence>
<feature type="compositionally biased region" description="Low complexity" evidence="6">
    <location>
        <begin position="59"/>
        <end position="68"/>
    </location>
</feature>
<dbReference type="GO" id="GO:0000124">
    <property type="term" value="C:SAGA complex"/>
    <property type="evidence" value="ECO:0007669"/>
    <property type="project" value="InterPro"/>
</dbReference>
<feature type="domain" description="Transcription initiation factor TFIID subunit 12" evidence="7">
    <location>
        <begin position="366"/>
        <end position="433"/>
    </location>
</feature>
<dbReference type="CDD" id="cd07981">
    <property type="entry name" value="HFD_TAF12"/>
    <property type="match status" value="1"/>
</dbReference>
<dbReference type="InterPro" id="IPR037794">
    <property type="entry name" value="TAF12"/>
</dbReference>
<evidence type="ECO:0000256" key="6">
    <source>
        <dbReference type="SAM" id="MobiDB-lite"/>
    </source>
</evidence>
<dbReference type="GO" id="GO:0017025">
    <property type="term" value="F:TBP-class protein binding"/>
    <property type="evidence" value="ECO:0007669"/>
    <property type="project" value="TreeGrafter"/>
</dbReference>
<comment type="subcellular location">
    <subcellularLocation>
        <location evidence="1">Nucleus</location>
    </subcellularLocation>
</comment>
<evidence type="ECO:0000256" key="1">
    <source>
        <dbReference type="ARBA" id="ARBA00004123"/>
    </source>
</evidence>
<dbReference type="InterPro" id="IPR003228">
    <property type="entry name" value="TFIID_TAF12_dom"/>
</dbReference>
<dbReference type="AlphaFoldDB" id="A0A834TB84"/>
<accession>A0A834TB84</accession>
<keyword evidence="5" id="KW-0539">Nucleus</keyword>
<dbReference type="Pfam" id="PF03847">
    <property type="entry name" value="TFIID_20kDa"/>
    <property type="match status" value="1"/>
</dbReference>
<feature type="compositionally biased region" description="Low complexity" evidence="6">
    <location>
        <begin position="205"/>
        <end position="237"/>
    </location>
</feature>
<gene>
    <name evidence="8" type="ORF">G2W53_024227</name>
</gene>
<comment type="similarity">
    <text evidence="2">Belongs to the TAF12 family.</text>
</comment>
<feature type="compositionally biased region" description="Low complexity" evidence="6">
    <location>
        <begin position="32"/>
        <end position="49"/>
    </location>
</feature>
<dbReference type="Proteomes" id="UP000634136">
    <property type="component" value="Unassembled WGS sequence"/>
</dbReference>
<feature type="compositionally biased region" description="Polar residues" evidence="6">
    <location>
        <begin position="238"/>
        <end position="247"/>
    </location>
</feature>
<evidence type="ECO:0000256" key="3">
    <source>
        <dbReference type="ARBA" id="ARBA00023015"/>
    </source>
</evidence>
<feature type="compositionally biased region" description="Polar residues" evidence="6">
    <location>
        <begin position="152"/>
        <end position="166"/>
    </location>
</feature>
<evidence type="ECO:0000313" key="9">
    <source>
        <dbReference type="Proteomes" id="UP000634136"/>
    </source>
</evidence>
<dbReference type="GO" id="GO:0003677">
    <property type="term" value="F:DNA binding"/>
    <property type="evidence" value="ECO:0007669"/>
    <property type="project" value="TreeGrafter"/>
</dbReference>
<feature type="compositionally biased region" description="Low complexity" evidence="6">
    <location>
        <begin position="1"/>
        <end position="24"/>
    </location>
</feature>
<dbReference type="GO" id="GO:0005669">
    <property type="term" value="C:transcription factor TFIID complex"/>
    <property type="evidence" value="ECO:0007669"/>
    <property type="project" value="InterPro"/>
</dbReference>
<name>A0A834TB84_9FABA</name>
<dbReference type="Gene3D" id="1.10.20.10">
    <property type="entry name" value="Histone, subunit A"/>
    <property type="match status" value="1"/>
</dbReference>
<keyword evidence="9" id="KW-1185">Reference proteome</keyword>
<keyword evidence="3" id="KW-0805">Transcription regulation</keyword>
<feature type="compositionally biased region" description="Low complexity" evidence="6">
    <location>
        <begin position="287"/>
        <end position="304"/>
    </location>
</feature>
<feature type="compositionally biased region" description="Polar residues" evidence="6">
    <location>
        <begin position="86"/>
        <end position="101"/>
    </location>
</feature>
<evidence type="ECO:0000256" key="2">
    <source>
        <dbReference type="ARBA" id="ARBA00007530"/>
    </source>
</evidence>
<dbReference type="PANTHER" id="PTHR12264">
    <property type="entry name" value="TRANSCRIPTION INITIATION FACTOR TFIID SUBUNIT 12"/>
    <property type="match status" value="1"/>
</dbReference>
<dbReference type="EMBL" id="JAAIUW010000008">
    <property type="protein sequence ID" value="KAF7818772.1"/>
    <property type="molecule type" value="Genomic_DNA"/>
</dbReference>
<comment type="caution">
    <text evidence="8">The sequence shown here is derived from an EMBL/GenBank/DDBJ whole genome shotgun (WGS) entry which is preliminary data.</text>
</comment>
<dbReference type="InterPro" id="IPR009072">
    <property type="entry name" value="Histone-fold"/>
</dbReference>
<feature type="region of interest" description="Disordered" evidence="6">
    <location>
        <begin position="464"/>
        <end position="505"/>
    </location>
</feature>
<dbReference type="GO" id="GO:0046982">
    <property type="term" value="F:protein heterodimerization activity"/>
    <property type="evidence" value="ECO:0007669"/>
    <property type="project" value="InterPro"/>
</dbReference>
<proteinExistence type="inferred from homology"/>
<feature type="compositionally biased region" description="Polar residues" evidence="6">
    <location>
        <begin position="263"/>
        <end position="286"/>
    </location>
</feature>
<evidence type="ECO:0000256" key="4">
    <source>
        <dbReference type="ARBA" id="ARBA00023163"/>
    </source>
</evidence>
<feature type="compositionally biased region" description="Low complexity" evidence="6">
    <location>
        <begin position="102"/>
        <end position="112"/>
    </location>
</feature>
<dbReference type="SUPFAM" id="SSF47113">
    <property type="entry name" value="Histone-fold"/>
    <property type="match status" value="1"/>
</dbReference>
<dbReference type="FunFam" id="1.10.20.10:FF:000011">
    <property type="entry name" value="Transcription initiation factor TFIID subunit 12"/>
    <property type="match status" value="1"/>
</dbReference>
<organism evidence="8 9">
    <name type="scientific">Senna tora</name>
    <dbReference type="NCBI Taxonomy" id="362788"/>
    <lineage>
        <taxon>Eukaryota</taxon>
        <taxon>Viridiplantae</taxon>
        <taxon>Streptophyta</taxon>
        <taxon>Embryophyta</taxon>
        <taxon>Tracheophyta</taxon>
        <taxon>Spermatophyta</taxon>
        <taxon>Magnoliopsida</taxon>
        <taxon>eudicotyledons</taxon>
        <taxon>Gunneridae</taxon>
        <taxon>Pentapetalae</taxon>
        <taxon>rosids</taxon>
        <taxon>fabids</taxon>
        <taxon>Fabales</taxon>
        <taxon>Fabaceae</taxon>
        <taxon>Caesalpinioideae</taxon>
        <taxon>Cassia clade</taxon>
        <taxon>Senna</taxon>
    </lineage>
</organism>
<feature type="region of interest" description="Disordered" evidence="6">
    <location>
        <begin position="1"/>
        <end position="344"/>
    </location>
</feature>
<dbReference type="GO" id="GO:0051123">
    <property type="term" value="P:RNA polymerase II preinitiation complex assembly"/>
    <property type="evidence" value="ECO:0007669"/>
    <property type="project" value="TreeGrafter"/>
</dbReference>
<reference evidence="8" key="1">
    <citation type="submission" date="2020-09" db="EMBL/GenBank/DDBJ databases">
        <title>Genome-Enabled Discovery of Anthraquinone Biosynthesis in Senna tora.</title>
        <authorList>
            <person name="Kang S.-H."/>
            <person name="Pandey R.P."/>
            <person name="Lee C.-M."/>
            <person name="Sim J.-S."/>
            <person name="Jeong J.-T."/>
            <person name="Choi B.-S."/>
            <person name="Jung M."/>
            <person name="Ginzburg D."/>
            <person name="Zhao K."/>
            <person name="Won S.Y."/>
            <person name="Oh T.-J."/>
            <person name="Yu Y."/>
            <person name="Kim N.-H."/>
            <person name="Lee O.R."/>
            <person name="Lee T.-H."/>
            <person name="Bashyal P."/>
            <person name="Kim T.-S."/>
            <person name="Lee W.-H."/>
            <person name="Kawkins C."/>
            <person name="Kim C.-K."/>
            <person name="Kim J.S."/>
            <person name="Ahn B.O."/>
            <person name="Rhee S.Y."/>
            <person name="Sohng J.K."/>
        </authorList>
    </citation>
    <scope>NUCLEOTIDE SEQUENCE</scope>
    <source>
        <tissue evidence="8">Leaf</tissue>
    </source>
</reference>
<protein>
    <submittedName>
        <fullName evidence="8">Transcription initiation factor TFIID subunit 12</fullName>
    </submittedName>
</protein>
<feature type="compositionally biased region" description="Polar residues" evidence="6">
    <location>
        <begin position="318"/>
        <end position="334"/>
    </location>
</feature>
<dbReference type="PANTHER" id="PTHR12264:SF21">
    <property type="entry name" value="TRANSCRIPTION INITIATION FACTOR TFIID SUBUNIT 12"/>
    <property type="match status" value="1"/>
</dbReference>
<evidence type="ECO:0000256" key="5">
    <source>
        <dbReference type="ARBA" id="ARBA00023242"/>
    </source>
</evidence>
<sequence length="505" mass="53159">MEPQTPATTTSASSQSSEASQSQPPHTPVSLPPSSSSAPPPSASLHSSPNPNPIPNQPQNPNTKTTTPLPHPSAPVSSQPRPPSAFNRNLPPQQQSHYSHFSSPLSGSTSISGAPASRGGMAIGVPPHHPSPSPPFSSSFGQHFGGLGRTGVNISDSTSNSQVRTPSQGMGMLGSLGSSSQMRPGGMSAHQHRPVQSALRPPSAQNNQSSGSQSFQGHGLMRASSVGSPASPSISSSQGMQPLNQPWLSSGSPGKPPLPSPSFRQHPQSLTQRSHVPAQQHSAPTVSQQQQHQPLPSSQSQEHSGQQVPSSRPLHMPHQQQNTRAQGPGNQKPSSVVAPQPSAAQVGIQNRLSNVDADESCNRILSKRTIHELVNQVDPSEKLDPEVADILVDIAENFFESITKSGCSLAKHRKSTTLEAKDILLHLEKNWHMSLPGFGGDEIKSYRKQVTSDIHKERLASIKKSMMTNETPHAKGSSGQASGGAKGSLAKTPVNIFGSPTLKNS</sequence>
<keyword evidence="4" id="KW-0804">Transcription</keyword>
<feature type="compositionally biased region" description="Low complexity" evidence="6">
    <location>
        <begin position="167"/>
        <end position="182"/>
    </location>
</feature>